<accession>A0A834VMA1</accession>
<reference evidence="2" key="3">
    <citation type="journal article" date="2022" name="bioRxiv">
        <title>A global pangenome for the wheat fungal pathogen Pyrenophora tritici-repentis and prediction of effector protein structural homology.</title>
        <authorList>
            <person name="Moolhuijzen P."/>
            <person name="See P.T."/>
            <person name="Shi G."/>
            <person name="Powell H.R."/>
            <person name="Cockram J."/>
            <person name="Jorgensen L.N."/>
            <person name="Benslimane H."/>
            <person name="Strelkov S.E."/>
            <person name="Turner J."/>
            <person name="Liu Z."/>
            <person name="Moffat C.S."/>
        </authorList>
    </citation>
    <scope>NUCLEOTIDE SEQUENCE</scope>
    <source>
        <strain evidence="2">86-124</strain>
    </source>
</reference>
<evidence type="ECO:0000313" key="3">
    <source>
        <dbReference type="Proteomes" id="UP000245464"/>
    </source>
</evidence>
<dbReference type="EMBL" id="NRDI02000031">
    <property type="protein sequence ID" value="KAI1507919.1"/>
    <property type="molecule type" value="Genomic_DNA"/>
</dbReference>
<name>A0A834VMA1_9PLEO</name>
<evidence type="ECO:0000313" key="1">
    <source>
        <dbReference type="EMBL" id="KAF7567819.1"/>
    </source>
</evidence>
<keyword evidence="4" id="KW-1185">Reference proteome</keyword>
<proteinExistence type="predicted"/>
<organism evidence="1 3">
    <name type="scientific">Pyrenophora tritici-repentis</name>
    <dbReference type="NCBI Taxonomy" id="45151"/>
    <lineage>
        <taxon>Eukaryota</taxon>
        <taxon>Fungi</taxon>
        <taxon>Dikarya</taxon>
        <taxon>Ascomycota</taxon>
        <taxon>Pezizomycotina</taxon>
        <taxon>Dothideomycetes</taxon>
        <taxon>Pleosporomycetidae</taxon>
        <taxon>Pleosporales</taxon>
        <taxon>Pleosporineae</taxon>
        <taxon>Pleosporaceae</taxon>
        <taxon>Pyrenophora</taxon>
    </lineage>
</organism>
<dbReference type="EMBL" id="NQIK02000007">
    <property type="protein sequence ID" value="KAF7567819.1"/>
    <property type="molecule type" value="Genomic_DNA"/>
</dbReference>
<dbReference type="Proteomes" id="UP000249757">
    <property type="component" value="Unassembled WGS sequence"/>
</dbReference>
<reference evidence="1 3" key="1">
    <citation type="journal article" date="2018" name="BMC Genomics">
        <title>Comparative genomics of the wheat fungal pathogen Pyrenophora tritici-repentis reveals chromosomal variations and genome plasticity.</title>
        <authorList>
            <person name="Moolhuijzen P."/>
            <person name="See P.T."/>
            <person name="Hane J.K."/>
            <person name="Shi G."/>
            <person name="Liu Z."/>
            <person name="Oliver R.P."/>
            <person name="Moffat C.S."/>
        </authorList>
    </citation>
    <scope>NUCLEOTIDE SEQUENCE [LARGE SCALE GENOMIC DNA]</scope>
    <source>
        <strain evidence="1">M4</strain>
    </source>
</reference>
<protein>
    <submittedName>
        <fullName evidence="1">Uncharacterized protein</fullName>
    </submittedName>
</protein>
<dbReference type="AlphaFoldDB" id="A0A834VMA1"/>
<dbReference type="Proteomes" id="UP000245464">
    <property type="component" value="Chromosome 7"/>
</dbReference>
<sequence length="43" mass="5310">MKLREQQKLAKAQQLKERRLNRVVAKEKRDYEAEQKRLARKED</sequence>
<evidence type="ECO:0000313" key="2">
    <source>
        <dbReference type="EMBL" id="KAI1507919.1"/>
    </source>
</evidence>
<gene>
    <name evidence="2" type="ORF">Ptr86124_013173</name>
    <name evidence="1" type="ORF">PtrM4_124320</name>
</gene>
<evidence type="ECO:0000313" key="4">
    <source>
        <dbReference type="Proteomes" id="UP000249757"/>
    </source>
</evidence>
<comment type="caution">
    <text evidence="1">The sequence shown here is derived from an EMBL/GenBank/DDBJ whole genome shotgun (WGS) entry which is preliminary data.</text>
</comment>
<reference evidence="2" key="2">
    <citation type="submission" date="2021-05" db="EMBL/GenBank/DDBJ databases">
        <authorList>
            <person name="Moolhuijzen P.M."/>
            <person name="Moffat C.S."/>
        </authorList>
    </citation>
    <scope>NUCLEOTIDE SEQUENCE</scope>
    <source>
        <strain evidence="2">86-124</strain>
    </source>
</reference>
<reference evidence="4" key="4">
    <citation type="journal article" date="2022" name="Microb. Genom.">
        <title>A global pangenome for the wheat fungal pathogen Pyrenophora tritici-repentis and prediction of effector protein structural homology.</title>
        <authorList>
            <person name="Moolhuijzen P.M."/>
            <person name="See P.T."/>
            <person name="Shi G."/>
            <person name="Powell H.R."/>
            <person name="Cockram J."/>
            <person name="Jorgensen L.N."/>
            <person name="Benslimane H."/>
            <person name="Strelkov S.E."/>
            <person name="Turner J."/>
            <person name="Liu Z."/>
            <person name="Moffat C.S."/>
        </authorList>
    </citation>
    <scope>NUCLEOTIDE SEQUENCE [LARGE SCALE GENOMIC DNA]</scope>
</reference>